<dbReference type="Proteomes" id="UP000728185">
    <property type="component" value="Unassembled WGS sequence"/>
</dbReference>
<dbReference type="AlphaFoldDB" id="A0A8E0RK39"/>
<evidence type="ECO:0000313" key="2">
    <source>
        <dbReference type="Proteomes" id="UP000728185"/>
    </source>
</evidence>
<reference evidence="1" key="1">
    <citation type="submission" date="2019-05" db="EMBL/GenBank/DDBJ databases">
        <title>Annotation for the trematode Fasciolopsis buski.</title>
        <authorList>
            <person name="Choi Y.-J."/>
        </authorList>
    </citation>
    <scope>NUCLEOTIDE SEQUENCE</scope>
    <source>
        <strain evidence="1">HT</strain>
        <tissue evidence="1">Whole worm</tissue>
    </source>
</reference>
<accession>A0A8E0RK39</accession>
<evidence type="ECO:0000313" key="1">
    <source>
        <dbReference type="EMBL" id="KAA0185325.1"/>
    </source>
</evidence>
<gene>
    <name evidence="1" type="ORF">FBUS_09311</name>
</gene>
<name>A0A8E0RK39_9TREM</name>
<dbReference type="EMBL" id="LUCM01010552">
    <property type="protein sequence ID" value="KAA0185325.1"/>
    <property type="molecule type" value="Genomic_DNA"/>
</dbReference>
<organism evidence="1 2">
    <name type="scientific">Fasciolopsis buskii</name>
    <dbReference type="NCBI Taxonomy" id="27845"/>
    <lineage>
        <taxon>Eukaryota</taxon>
        <taxon>Metazoa</taxon>
        <taxon>Spiralia</taxon>
        <taxon>Lophotrochozoa</taxon>
        <taxon>Platyhelminthes</taxon>
        <taxon>Trematoda</taxon>
        <taxon>Digenea</taxon>
        <taxon>Plagiorchiida</taxon>
        <taxon>Echinostomata</taxon>
        <taxon>Echinostomatoidea</taxon>
        <taxon>Fasciolidae</taxon>
        <taxon>Fasciolopsis</taxon>
    </lineage>
</organism>
<comment type="caution">
    <text evidence="1">The sequence shown here is derived from an EMBL/GenBank/DDBJ whole genome shotgun (WGS) entry which is preliminary data.</text>
</comment>
<proteinExistence type="predicted"/>
<protein>
    <submittedName>
        <fullName evidence="1">Uncharacterized protein</fullName>
    </submittedName>
</protein>
<dbReference type="OrthoDB" id="70899at2759"/>
<keyword evidence="2" id="KW-1185">Reference proteome</keyword>
<sequence length="161" mass="18556">MHRLVLEIVRALQPVQDRRRLPPLTGAREHISSTSPSGQVQDHLVRMVRICCPMLNRAILNQRAPHCLMRNVNDSVPPCYSHRMPLWCTCFYGSLPTQEERLLQNRGFEITVLREGRNITCTDIHYMLIAEPALAEVIVCQVSSCCDSMFRVKIPSLWVRF</sequence>